<evidence type="ECO:0000313" key="2">
    <source>
        <dbReference type="Proteomes" id="UP001177140"/>
    </source>
</evidence>
<comment type="caution">
    <text evidence="1">The sequence shown here is derived from an EMBL/GenBank/DDBJ whole genome shotgun (WGS) entry which is preliminary data.</text>
</comment>
<organism evidence="1 2">
    <name type="scientific">Papaver nudicaule</name>
    <name type="common">Iceland poppy</name>
    <dbReference type="NCBI Taxonomy" id="74823"/>
    <lineage>
        <taxon>Eukaryota</taxon>
        <taxon>Viridiplantae</taxon>
        <taxon>Streptophyta</taxon>
        <taxon>Embryophyta</taxon>
        <taxon>Tracheophyta</taxon>
        <taxon>Spermatophyta</taxon>
        <taxon>Magnoliopsida</taxon>
        <taxon>Ranunculales</taxon>
        <taxon>Papaveraceae</taxon>
        <taxon>Papaveroideae</taxon>
        <taxon>Papaver</taxon>
    </lineage>
</organism>
<dbReference type="EMBL" id="JAJJMA010193171">
    <property type="protein sequence ID" value="MCL7038704.1"/>
    <property type="molecule type" value="Genomic_DNA"/>
</dbReference>
<keyword evidence="2" id="KW-1185">Reference proteome</keyword>
<gene>
    <name evidence="1" type="ORF">MKW94_010088</name>
</gene>
<dbReference type="Proteomes" id="UP001177140">
    <property type="component" value="Unassembled WGS sequence"/>
</dbReference>
<reference evidence="1" key="1">
    <citation type="submission" date="2022-03" db="EMBL/GenBank/DDBJ databases">
        <title>A functionally conserved STORR gene fusion in Papaver species that diverged 16.8 million years ago.</title>
        <authorList>
            <person name="Catania T."/>
        </authorList>
    </citation>
    <scope>NUCLEOTIDE SEQUENCE</scope>
    <source>
        <strain evidence="1">S-191538</strain>
    </source>
</reference>
<accession>A0AA41VCG9</accession>
<dbReference type="AlphaFoldDB" id="A0AA41VCG9"/>
<evidence type="ECO:0000313" key="1">
    <source>
        <dbReference type="EMBL" id="MCL7038704.1"/>
    </source>
</evidence>
<name>A0AA41VCG9_PAPNU</name>
<protein>
    <submittedName>
        <fullName evidence="1">Uncharacterized protein</fullName>
    </submittedName>
</protein>
<proteinExistence type="predicted"/>
<sequence>MNEFIHSAINEVNEKVVARDNQELWEAQQELIKQMESENVTRHTVIGVKRMRGDPVLKEVISFRLNHTDK</sequence>